<dbReference type="PANTHER" id="PTHR11096:SF1">
    <property type="entry name" value="RNA 3'-TERMINAL PHOSPHATE CYCLASE-LIKE PROTEIN"/>
    <property type="match status" value="1"/>
</dbReference>
<dbReference type="Pfam" id="PF01137">
    <property type="entry name" value="RTC"/>
    <property type="match status" value="1"/>
</dbReference>
<evidence type="ECO:0000259" key="7">
    <source>
        <dbReference type="Pfam" id="PF05189"/>
    </source>
</evidence>
<dbReference type="InterPro" id="IPR013792">
    <property type="entry name" value="RNA3'P_cycl/enolpyr_Trfase_a/b"/>
</dbReference>
<keyword evidence="9" id="KW-1185">Reference proteome</keyword>
<evidence type="ECO:0000256" key="2">
    <source>
        <dbReference type="ARBA" id="ARBA00007089"/>
    </source>
</evidence>
<sequence>MGKISYMRLKGSQNLRMRLLLSMLSSTPILIEDIRADATWPGLLSHEVSLLRLLEKVSDDCHVEINETGTKLKYKPGIVMGGRNLLHDCGVSRSIGYFLEPLIVLGLFGKKPLTIRLNGITNDSKDPSVDTFKSATLPMLKRFGVPPEGLELKIESRGVPPHGGGEIILSIPIVQDSLKAISWIDEGMVKRIRGISFSTRVSVQFENTMIHAARGILNHLLPDVYIFTDHKAGPQAGKSPGYGITLVAETTSGCFISADTAVSYASGKEDGMDDEENKELSPPEDVGEQITSMLLGEIEQGGVVDSTHQGLLFLLCALCPQRCFKDFPKHQSQNKLKKPMGSFLSSFIGGGDAAAATESTSAGTSGPSRVIAFHSSNRWQLHFNSSKQMNKLVLLSFLYFVAFNLYLLVDSGN</sequence>
<dbReference type="NCBIfam" id="TIGR03400">
    <property type="entry name" value="18S_RNA_Rcl1p"/>
    <property type="match status" value="1"/>
</dbReference>
<dbReference type="InterPro" id="IPR036553">
    <property type="entry name" value="RPTC_insert"/>
</dbReference>
<keyword evidence="5" id="KW-1133">Transmembrane helix</keyword>
<dbReference type="Gene3D" id="3.30.360.20">
    <property type="entry name" value="RNA 3'-terminal phosphate cyclase, insert domain"/>
    <property type="match status" value="1"/>
</dbReference>
<dbReference type="PROSITE" id="PS01287">
    <property type="entry name" value="RTC"/>
    <property type="match status" value="1"/>
</dbReference>
<keyword evidence="5" id="KW-0472">Membrane</keyword>
<dbReference type="GO" id="GO:0042254">
    <property type="term" value="P:ribosome biogenesis"/>
    <property type="evidence" value="ECO:0007669"/>
    <property type="project" value="UniProtKB-KW"/>
</dbReference>
<evidence type="ECO:0000256" key="1">
    <source>
        <dbReference type="ARBA" id="ARBA00004604"/>
    </source>
</evidence>
<evidence type="ECO:0000256" key="5">
    <source>
        <dbReference type="SAM" id="Phobius"/>
    </source>
</evidence>
<dbReference type="GO" id="GO:0005730">
    <property type="term" value="C:nucleolus"/>
    <property type="evidence" value="ECO:0007669"/>
    <property type="project" value="UniProtKB-SubCell"/>
</dbReference>
<accession>A0ABD1P788</accession>
<keyword evidence="5" id="KW-0812">Transmembrane</keyword>
<name>A0ABD1P788_9LAMI</name>
<reference evidence="9" key="1">
    <citation type="submission" date="2024-07" db="EMBL/GenBank/DDBJ databases">
        <title>Two chromosome-level genome assemblies of Korean endemic species Abeliophyllum distichum and Forsythia ovata (Oleaceae).</title>
        <authorList>
            <person name="Jang H."/>
        </authorList>
    </citation>
    <scope>NUCLEOTIDE SEQUENCE [LARGE SCALE GENOMIC DNA]</scope>
</reference>
<evidence type="ECO:0000259" key="6">
    <source>
        <dbReference type="Pfam" id="PF01137"/>
    </source>
</evidence>
<dbReference type="InterPro" id="IPR037136">
    <property type="entry name" value="RNA3'_phos_cyclase_dom_sf"/>
</dbReference>
<feature type="domain" description="RNA 3'-terminal phosphate cyclase insert" evidence="7">
    <location>
        <begin position="185"/>
        <end position="299"/>
    </location>
</feature>
<dbReference type="Pfam" id="PF05189">
    <property type="entry name" value="RTC_insert"/>
    <property type="match status" value="1"/>
</dbReference>
<organism evidence="8 9">
    <name type="scientific">Abeliophyllum distichum</name>
    <dbReference type="NCBI Taxonomy" id="126358"/>
    <lineage>
        <taxon>Eukaryota</taxon>
        <taxon>Viridiplantae</taxon>
        <taxon>Streptophyta</taxon>
        <taxon>Embryophyta</taxon>
        <taxon>Tracheophyta</taxon>
        <taxon>Spermatophyta</taxon>
        <taxon>Magnoliopsida</taxon>
        <taxon>eudicotyledons</taxon>
        <taxon>Gunneridae</taxon>
        <taxon>Pentapetalae</taxon>
        <taxon>asterids</taxon>
        <taxon>lamiids</taxon>
        <taxon>Lamiales</taxon>
        <taxon>Oleaceae</taxon>
        <taxon>Forsythieae</taxon>
        <taxon>Abeliophyllum</taxon>
    </lineage>
</organism>
<keyword evidence="4" id="KW-0539">Nucleus</keyword>
<dbReference type="SUPFAM" id="SSF55205">
    <property type="entry name" value="EPT/RTPC-like"/>
    <property type="match status" value="1"/>
</dbReference>
<dbReference type="InterPro" id="IPR023797">
    <property type="entry name" value="RNA3'_phos_cyclase_dom"/>
</dbReference>
<dbReference type="AlphaFoldDB" id="A0ABD1P788"/>
<evidence type="ECO:0000256" key="4">
    <source>
        <dbReference type="ARBA" id="ARBA00023242"/>
    </source>
</evidence>
<evidence type="ECO:0000313" key="8">
    <source>
        <dbReference type="EMBL" id="KAL2458531.1"/>
    </source>
</evidence>
<dbReference type="InterPro" id="IPR013791">
    <property type="entry name" value="RNA3'-term_phos_cycl_insert"/>
</dbReference>
<dbReference type="Proteomes" id="UP001604336">
    <property type="component" value="Unassembled WGS sequence"/>
</dbReference>
<dbReference type="FunFam" id="3.30.360.20:FF:000001">
    <property type="entry name" value="RNA terminal phosphate cyclase-like 1"/>
    <property type="match status" value="1"/>
</dbReference>
<evidence type="ECO:0000256" key="3">
    <source>
        <dbReference type="ARBA" id="ARBA00022517"/>
    </source>
</evidence>
<dbReference type="Gene3D" id="3.65.10.20">
    <property type="entry name" value="RNA 3'-terminal phosphate cyclase domain"/>
    <property type="match status" value="1"/>
</dbReference>
<feature type="domain" description="RNA 3'-terminal phosphate cyclase" evidence="6">
    <location>
        <begin position="9"/>
        <end position="322"/>
    </location>
</feature>
<dbReference type="CDD" id="cd00875">
    <property type="entry name" value="RNA_Cyclase_Class_I"/>
    <property type="match status" value="1"/>
</dbReference>
<proteinExistence type="inferred from homology"/>
<evidence type="ECO:0000313" key="9">
    <source>
        <dbReference type="Proteomes" id="UP001604336"/>
    </source>
</evidence>
<dbReference type="InterPro" id="IPR016443">
    <property type="entry name" value="RNA3'_term_phos_cyc_type_2"/>
</dbReference>
<comment type="subcellular location">
    <subcellularLocation>
        <location evidence="1">Nucleus</location>
        <location evidence="1">Nucleolus</location>
    </subcellularLocation>
</comment>
<dbReference type="InterPro" id="IPR020719">
    <property type="entry name" value="RNA3'_term_phos_cycl-like_CS"/>
</dbReference>
<comment type="similarity">
    <text evidence="2">Belongs to the RNA 3'-terminal cyclase family. Type 2 subfamily.</text>
</comment>
<protein>
    <submittedName>
        <fullName evidence="8">RNA 3'-terminal phosphate cyclase-like protein</fullName>
    </submittedName>
</protein>
<gene>
    <name evidence="8" type="ORF">Adt_45874</name>
</gene>
<dbReference type="EMBL" id="JBFOLK010000018">
    <property type="protein sequence ID" value="KAL2458531.1"/>
    <property type="molecule type" value="Genomic_DNA"/>
</dbReference>
<comment type="caution">
    <text evidence="8">The sequence shown here is derived from an EMBL/GenBank/DDBJ whole genome shotgun (WGS) entry which is preliminary data.</text>
</comment>
<dbReference type="PANTHER" id="PTHR11096">
    <property type="entry name" value="RNA 3' TERMINAL PHOSPHATE CYCLASE"/>
    <property type="match status" value="1"/>
</dbReference>
<keyword evidence="3" id="KW-0690">Ribosome biogenesis</keyword>
<dbReference type="InterPro" id="IPR000228">
    <property type="entry name" value="RNA3'_term_phos_cyc"/>
</dbReference>
<feature type="transmembrane region" description="Helical" evidence="5">
    <location>
        <begin position="392"/>
        <end position="409"/>
    </location>
</feature>